<protein>
    <recommendedName>
        <fullName evidence="4">TrbC/VIRB2 family protein</fullName>
    </recommendedName>
</protein>
<evidence type="ECO:0008006" key="4">
    <source>
        <dbReference type="Google" id="ProtNLM"/>
    </source>
</evidence>
<feature type="transmembrane region" description="Helical" evidence="1">
    <location>
        <begin position="89"/>
        <end position="114"/>
    </location>
</feature>
<dbReference type="Proteomes" id="UP000178432">
    <property type="component" value="Unassembled WGS sequence"/>
</dbReference>
<keyword evidence="1" id="KW-0472">Membrane</keyword>
<dbReference type="AlphaFoldDB" id="A0A1G1Y6K9"/>
<feature type="transmembrane region" description="Helical" evidence="1">
    <location>
        <begin position="51"/>
        <end position="77"/>
    </location>
</feature>
<dbReference type="EMBL" id="MHIF01000034">
    <property type="protein sequence ID" value="OGY47456.1"/>
    <property type="molecule type" value="Genomic_DNA"/>
</dbReference>
<dbReference type="InterPro" id="IPR043993">
    <property type="entry name" value="T4SS_pilin"/>
</dbReference>
<keyword evidence="1" id="KW-0812">Transmembrane</keyword>
<reference evidence="2 3" key="1">
    <citation type="journal article" date="2016" name="Nat. Commun.">
        <title>Thousands of microbial genomes shed light on interconnected biogeochemical processes in an aquifer system.</title>
        <authorList>
            <person name="Anantharaman K."/>
            <person name="Brown C.T."/>
            <person name="Hug L.A."/>
            <person name="Sharon I."/>
            <person name="Castelle C.J."/>
            <person name="Probst A.J."/>
            <person name="Thomas B.C."/>
            <person name="Singh A."/>
            <person name="Wilkins M.J."/>
            <person name="Karaoz U."/>
            <person name="Brodie E.L."/>
            <person name="Williams K.H."/>
            <person name="Hubbard S.S."/>
            <person name="Banfield J.F."/>
        </authorList>
    </citation>
    <scope>NUCLEOTIDE SEQUENCE [LARGE SCALE GENOMIC DNA]</scope>
</reference>
<evidence type="ECO:0000256" key="1">
    <source>
        <dbReference type="SAM" id="Phobius"/>
    </source>
</evidence>
<comment type="caution">
    <text evidence="2">The sequence shown here is derived from an EMBL/GenBank/DDBJ whole genome shotgun (WGS) entry which is preliminary data.</text>
</comment>
<evidence type="ECO:0000313" key="2">
    <source>
        <dbReference type="EMBL" id="OGY47456.1"/>
    </source>
</evidence>
<name>A0A1G1Y6K9_9BACT</name>
<evidence type="ECO:0000313" key="3">
    <source>
        <dbReference type="Proteomes" id="UP000178432"/>
    </source>
</evidence>
<dbReference type="Pfam" id="PF18895">
    <property type="entry name" value="T4SS_pilin"/>
    <property type="match status" value="1"/>
</dbReference>
<accession>A0A1G1Y6K9</accession>
<gene>
    <name evidence="2" type="ORF">A2663_02115</name>
</gene>
<keyword evidence="1" id="KW-1133">Transmembrane helix</keyword>
<proteinExistence type="predicted"/>
<sequence>MKPSKKIVLIALTLLFLFVFGAAAVLAETEGLPNPLGDKNTDPRVIIGNVIKAGLGIVGSLALAVFIFGGFTWVIAAGNDEKIKKGKDMIMWAALGLIVIFLSYALVTFVLGAIGGAGGEQPPVGRVGEPETGKVEEIKP</sequence>
<organism evidence="2 3">
    <name type="scientific">Candidatus Buchananbacteria bacterium RIFCSPHIGHO2_01_FULL_46_12</name>
    <dbReference type="NCBI Taxonomy" id="1797536"/>
    <lineage>
        <taxon>Bacteria</taxon>
        <taxon>Candidatus Buchananiibacteriota</taxon>
    </lineage>
</organism>